<dbReference type="PROSITE" id="PS50082">
    <property type="entry name" value="WD_REPEATS_2"/>
    <property type="match status" value="1"/>
</dbReference>
<name>A0A6U8LP55_9EUGL</name>
<evidence type="ECO:0000256" key="3">
    <source>
        <dbReference type="ARBA" id="ARBA00022574"/>
    </source>
</evidence>
<evidence type="ECO:0000259" key="11">
    <source>
        <dbReference type="Pfam" id="PF25295"/>
    </source>
</evidence>
<feature type="domain" description="IFT122 first beta-propeller" evidence="9">
    <location>
        <begin position="2"/>
        <end position="190"/>
    </location>
</feature>
<feature type="repeat" description="WD" evidence="7">
    <location>
        <begin position="55"/>
        <end position="96"/>
    </location>
</feature>
<evidence type="ECO:0000256" key="7">
    <source>
        <dbReference type="PROSITE-ProRule" id="PRU00221"/>
    </source>
</evidence>
<dbReference type="EMBL" id="HBGA01129974">
    <property type="protein sequence ID" value="CAD9036969.1"/>
    <property type="molecule type" value="Transcribed_RNA"/>
</dbReference>
<dbReference type="FunFam" id="2.130.10.10:FF:000176">
    <property type="entry name" value="Intraflagellar transport protein 122 homolog"/>
    <property type="match status" value="1"/>
</dbReference>
<dbReference type="Pfam" id="PF23381">
    <property type="entry name" value="Beta-prop_IFT122_1st"/>
    <property type="match status" value="2"/>
</dbReference>
<dbReference type="Pfam" id="PF25144">
    <property type="entry name" value="Zn_ribbon_IFT122"/>
    <property type="match status" value="1"/>
</dbReference>
<evidence type="ECO:0000259" key="8">
    <source>
        <dbReference type="Pfam" id="PF23377"/>
    </source>
</evidence>
<comment type="subcellular location">
    <subcellularLocation>
        <location evidence="1">Cell projection</location>
        <location evidence="1">Cilium</location>
    </subcellularLocation>
</comment>
<evidence type="ECO:0000313" key="13">
    <source>
        <dbReference type="EMBL" id="CAD9036969.1"/>
    </source>
</evidence>
<feature type="domain" description="IFT122 zinc ribbon" evidence="10">
    <location>
        <begin position="1002"/>
        <end position="1045"/>
    </location>
</feature>
<dbReference type="Pfam" id="PF25295">
    <property type="entry name" value="TPR_IFT122"/>
    <property type="match status" value="1"/>
</dbReference>
<dbReference type="InterPro" id="IPR056153">
    <property type="entry name" value="Beta-prop_IFT122_1st"/>
</dbReference>
<dbReference type="FunFam" id="1.25.40.470:FF:000005">
    <property type="entry name" value="Intraflagellar transport protein 122 homolog"/>
    <property type="match status" value="1"/>
</dbReference>
<evidence type="ECO:0000259" key="9">
    <source>
        <dbReference type="Pfam" id="PF23381"/>
    </source>
</evidence>
<proteinExistence type="predicted"/>
<evidence type="ECO:0000259" key="10">
    <source>
        <dbReference type="Pfam" id="PF25144"/>
    </source>
</evidence>
<dbReference type="InterPro" id="IPR001680">
    <property type="entry name" value="WD40_rpt"/>
</dbReference>
<dbReference type="SMART" id="SM00320">
    <property type="entry name" value="WD40"/>
    <property type="match status" value="8"/>
</dbReference>
<feature type="domain" description="IFT122 second beta-propeller" evidence="8">
    <location>
        <begin position="299"/>
        <end position="553"/>
    </location>
</feature>
<dbReference type="GO" id="GO:1905515">
    <property type="term" value="P:non-motile cilium assembly"/>
    <property type="evidence" value="ECO:0007669"/>
    <property type="project" value="TreeGrafter"/>
</dbReference>
<gene>
    <name evidence="12" type="ORF">EGYM00392_LOCUS48126</name>
    <name evidence="13" type="ORF">EGYM00392_LOCUS48127</name>
</gene>
<dbReference type="SUPFAM" id="SSF50978">
    <property type="entry name" value="WD40 repeat-like"/>
    <property type="match status" value="2"/>
</dbReference>
<dbReference type="GO" id="GO:0030991">
    <property type="term" value="C:intraciliary transport particle A"/>
    <property type="evidence" value="ECO:0007669"/>
    <property type="project" value="TreeGrafter"/>
</dbReference>
<dbReference type="Pfam" id="PF23377">
    <property type="entry name" value="Beta-prop_IFT122_2nd"/>
    <property type="match status" value="1"/>
</dbReference>
<dbReference type="GO" id="GO:0097730">
    <property type="term" value="C:non-motile cilium"/>
    <property type="evidence" value="ECO:0007669"/>
    <property type="project" value="TreeGrafter"/>
</dbReference>
<protein>
    <recommendedName>
        <fullName evidence="2">Intraflagellar transport protein 122 homolog</fullName>
    </recommendedName>
</protein>
<feature type="domain" description="Intraflagellar transport protein 122 homolog TPR" evidence="11">
    <location>
        <begin position="560"/>
        <end position="947"/>
    </location>
</feature>
<dbReference type="InterPro" id="IPR015943">
    <property type="entry name" value="WD40/YVTN_repeat-like_dom_sf"/>
</dbReference>
<sequence length="1203" mass="137417">MRTVISWTDRIPEHDVGNVAVNDIAFKPDGTQLIAGVANRVLVYDAAVGDMIHSLKGHKDVVYCVGYSRDGKRFASGGADKTVIIWTMKAEGILKYQHSDSIQCVAYNPITQQLASATSSDFGLWSPEQKSVSKHKVNSKVLCCSWTNDGHHLALGQLNGTISVRSKGGDEKLTIKRNSPVWTLSWNPSREEPFDILAVGCWDQTLSFYHLSGKPIGRDRTLDFDPCSISYFSNGEYICIGGSDQKVSLWTKEGVRLNTIAEMEDWVWSVKQRPKQNFVAVGSNDGQITMYQLIFSTVHGLYQDQYAYRDYMTDVIIQQLVTEKKLRIRCKDYVKKIAIYKDRLAVQLSDRVMIYELYYDDSYDLKHKLKERIMKKLECNLLVVTSMHIVLCQEKKLQLYNFSGGKQREWVLESVIRYIKVVGGPIEREALLVGLKNGTVLKIFIDNPFPIQLIKLNSPVRCLDLSASRMKLAVVDENANCLVYHLKNKELIFQELNANSIAWNTEYEDMLCFSGNGVLNIKTGNFPVHQQKLQGFVVGFKGSKIFCLHFVAMHTIDVPQSVSVYRYLEKKDYLHAYQIACLGATENDWRILAIQALSGLNFEIARKAFIRVRDVRYIELLNKIELERRLGGTDDQLFLAEIYAYQGKYKEAAKYFAKSGHEAKAIEMYSDLKMWQEAKNICPNDDNLKDLIRCQARWAEETGDWQEAAQMWVQSGDHMRAIGIMGERGWMDSLIEVCRQLPKSETQSIRACGQFFRKHGIHAYAKEAYLKVNDLKSLMQLHVEMLKWDEAFLLLDGHPEYAEEVYLPHAEWLALNDRFDEAQEAFKKANKPLLALKMLEQLAHNGVMECRFKDAGYYFWKLAYENLRIAQTKDDGEGGTISSEEASAKLHAFHEYYRNAELYHAYHGIYRYTQVPFTPMDQVHLFHIARFLSMTLQGEIPAGISRLNIVLALAKLGKQLQTFKLARFAYDKLQTFVIPKKMIDNLDLQSVVIRSKPFEDTEDMLPICYRCSFTNPLLNNKGDVCCNCYAPFVRSFYSFEHLPLVEFQVEDGDEEEVISIIESPTGLQGGSNKKKDADDGWASNDHGGADVLTFGGMGGDALNMEDPFSRQLMNLDYQANQQGYQPISVTLDMLRNFKRDEIFVVKWPGNVIHAKFYRNMIPECAIALCQECNHFFHEEDFEFECLKRGGCPFCGSTKSMGSA</sequence>
<dbReference type="InterPro" id="IPR036322">
    <property type="entry name" value="WD40_repeat_dom_sf"/>
</dbReference>
<keyword evidence="6" id="KW-0966">Cell projection</keyword>
<organism evidence="13">
    <name type="scientific">Eutreptiella gymnastica</name>
    <dbReference type="NCBI Taxonomy" id="73025"/>
    <lineage>
        <taxon>Eukaryota</taxon>
        <taxon>Discoba</taxon>
        <taxon>Euglenozoa</taxon>
        <taxon>Euglenida</taxon>
        <taxon>Spirocuta</taxon>
        <taxon>Euglenophyceae</taxon>
        <taxon>Eutreptiales</taxon>
        <taxon>Eutreptiaceae</taxon>
        <taxon>Eutreptiella</taxon>
    </lineage>
</organism>
<keyword evidence="5" id="KW-0969">Cilium</keyword>
<dbReference type="GO" id="GO:0061512">
    <property type="term" value="P:protein localization to cilium"/>
    <property type="evidence" value="ECO:0007669"/>
    <property type="project" value="TreeGrafter"/>
</dbReference>
<dbReference type="InterPro" id="IPR056152">
    <property type="entry name" value="Beta-prop_IFT122_2nd"/>
</dbReference>
<keyword evidence="3 7" id="KW-0853">WD repeat</keyword>
<dbReference type="AlphaFoldDB" id="A0A6U8LP55"/>
<dbReference type="Gene3D" id="1.25.40.470">
    <property type="match status" value="1"/>
</dbReference>
<evidence type="ECO:0000256" key="2">
    <source>
        <dbReference type="ARBA" id="ARBA00019442"/>
    </source>
</evidence>
<keyword evidence="4" id="KW-0677">Repeat</keyword>
<evidence type="ECO:0000256" key="4">
    <source>
        <dbReference type="ARBA" id="ARBA00022737"/>
    </source>
</evidence>
<dbReference type="GO" id="GO:0035721">
    <property type="term" value="P:intraciliary retrograde transport"/>
    <property type="evidence" value="ECO:0007669"/>
    <property type="project" value="TreeGrafter"/>
</dbReference>
<dbReference type="PANTHER" id="PTHR12764:SF4">
    <property type="entry name" value="INTRAFLAGELLAR TRANSPORT PROTEIN 122 HOMOLOG"/>
    <property type="match status" value="1"/>
</dbReference>
<reference evidence="13" key="1">
    <citation type="submission" date="2021-01" db="EMBL/GenBank/DDBJ databases">
        <authorList>
            <person name="Corre E."/>
            <person name="Pelletier E."/>
            <person name="Niang G."/>
            <person name="Scheremetjew M."/>
            <person name="Finn R."/>
            <person name="Kale V."/>
            <person name="Holt S."/>
            <person name="Cochrane G."/>
            <person name="Meng A."/>
            <person name="Brown T."/>
            <person name="Cohen L."/>
        </authorList>
    </citation>
    <scope>NUCLEOTIDE SEQUENCE</scope>
    <source>
        <strain evidence="13">NIES-381</strain>
    </source>
</reference>
<dbReference type="InterPro" id="IPR057411">
    <property type="entry name" value="TPR_IFT122"/>
</dbReference>
<dbReference type="InterPro" id="IPR056838">
    <property type="entry name" value="Zn_ribbon_IFT122"/>
</dbReference>
<dbReference type="PROSITE" id="PS50294">
    <property type="entry name" value="WD_REPEATS_REGION"/>
    <property type="match status" value="1"/>
</dbReference>
<dbReference type="PANTHER" id="PTHR12764">
    <property type="entry name" value="WD REPEAT DOMAIN-RELATED"/>
    <property type="match status" value="1"/>
</dbReference>
<evidence type="ECO:0000256" key="5">
    <source>
        <dbReference type="ARBA" id="ARBA00023069"/>
    </source>
</evidence>
<evidence type="ECO:0000256" key="1">
    <source>
        <dbReference type="ARBA" id="ARBA00004138"/>
    </source>
</evidence>
<evidence type="ECO:0000313" key="12">
    <source>
        <dbReference type="EMBL" id="CAD9036968.1"/>
    </source>
</evidence>
<feature type="domain" description="IFT122 first beta-propeller" evidence="9">
    <location>
        <begin position="191"/>
        <end position="294"/>
    </location>
</feature>
<accession>A0A6U8LP55</accession>
<dbReference type="Gene3D" id="2.130.10.10">
    <property type="entry name" value="YVTN repeat-like/Quinoprotein amine dehydrogenase"/>
    <property type="match status" value="1"/>
</dbReference>
<evidence type="ECO:0000256" key="6">
    <source>
        <dbReference type="ARBA" id="ARBA00023273"/>
    </source>
</evidence>
<dbReference type="EMBL" id="HBGA01129973">
    <property type="protein sequence ID" value="CAD9036968.1"/>
    <property type="molecule type" value="Transcribed_RNA"/>
</dbReference>
<dbReference type="InterPro" id="IPR039857">
    <property type="entry name" value="Ift122/121"/>
</dbReference>